<keyword evidence="2" id="KW-1133">Transmembrane helix</keyword>
<gene>
    <name evidence="3" type="ORF">GTS_18050</name>
</gene>
<organism evidence="3 4">
    <name type="scientific">Gandjariella thermophila</name>
    <dbReference type="NCBI Taxonomy" id="1931992"/>
    <lineage>
        <taxon>Bacteria</taxon>
        <taxon>Bacillati</taxon>
        <taxon>Actinomycetota</taxon>
        <taxon>Actinomycetes</taxon>
        <taxon>Pseudonocardiales</taxon>
        <taxon>Pseudonocardiaceae</taxon>
        <taxon>Gandjariella</taxon>
    </lineage>
</organism>
<feature type="region of interest" description="Disordered" evidence="1">
    <location>
        <begin position="1"/>
        <end position="38"/>
    </location>
</feature>
<feature type="transmembrane region" description="Helical" evidence="2">
    <location>
        <begin position="76"/>
        <end position="95"/>
    </location>
</feature>
<reference evidence="4" key="1">
    <citation type="submission" date="2019-04" db="EMBL/GenBank/DDBJ databases">
        <title>Draft genome sequence of Pseudonocardiaceae bacterium SL3-2-4.</title>
        <authorList>
            <person name="Ningsih F."/>
            <person name="Yokota A."/>
            <person name="Sakai Y."/>
            <person name="Nanatani K."/>
            <person name="Yabe S."/>
            <person name="Oetari A."/>
            <person name="Sjamsuridzal W."/>
        </authorList>
    </citation>
    <scope>NUCLEOTIDE SEQUENCE [LARGE SCALE GENOMIC DNA]</scope>
    <source>
        <strain evidence="4">SL3-2-4</strain>
    </source>
</reference>
<evidence type="ECO:0000313" key="3">
    <source>
        <dbReference type="EMBL" id="GDY30172.1"/>
    </source>
</evidence>
<dbReference type="AlphaFoldDB" id="A0A4D4J507"/>
<protein>
    <recommendedName>
        <fullName evidence="5">DUF2530 domain-containing protein</fullName>
    </recommendedName>
</protein>
<name>A0A4D4J507_9PSEU</name>
<keyword evidence="4" id="KW-1185">Reference proteome</keyword>
<dbReference type="OrthoDB" id="4774615at2"/>
<evidence type="ECO:0000256" key="1">
    <source>
        <dbReference type="SAM" id="MobiDB-lite"/>
    </source>
</evidence>
<accession>A0A4D4J507</accession>
<evidence type="ECO:0000256" key="2">
    <source>
        <dbReference type="SAM" id="Phobius"/>
    </source>
</evidence>
<feature type="transmembrane region" description="Helical" evidence="2">
    <location>
        <begin position="48"/>
        <end position="70"/>
    </location>
</feature>
<dbReference type="Proteomes" id="UP000298860">
    <property type="component" value="Unassembled WGS sequence"/>
</dbReference>
<comment type="caution">
    <text evidence="3">The sequence shown here is derived from an EMBL/GenBank/DDBJ whole genome shotgun (WGS) entry which is preliminary data.</text>
</comment>
<sequence length="115" mass="12296">MLTRSCAGSLPDVGEEPQTVRPSGPGRPGGALPRPPSLPPRLADPVPVLAVGTTLWLLAFVTLLVARVGFGFDRPVWLWTTLCGAVLGVIGYGIFRWQRAAARRDPRNSQRGLGL</sequence>
<keyword evidence="2" id="KW-0812">Transmembrane</keyword>
<dbReference type="InterPro" id="IPR019681">
    <property type="entry name" value="DUF2530"/>
</dbReference>
<evidence type="ECO:0008006" key="5">
    <source>
        <dbReference type="Google" id="ProtNLM"/>
    </source>
</evidence>
<dbReference type="Pfam" id="PF10745">
    <property type="entry name" value="DUF2530"/>
    <property type="match status" value="1"/>
</dbReference>
<keyword evidence="2" id="KW-0472">Membrane</keyword>
<dbReference type="EMBL" id="BJFL01000006">
    <property type="protein sequence ID" value="GDY30172.1"/>
    <property type="molecule type" value="Genomic_DNA"/>
</dbReference>
<proteinExistence type="predicted"/>
<evidence type="ECO:0000313" key="4">
    <source>
        <dbReference type="Proteomes" id="UP000298860"/>
    </source>
</evidence>